<dbReference type="Pfam" id="PF00155">
    <property type="entry name" value="Aminotran_1_2"/>
    <property type="match status" value="1"/>
</dbReference>
<dbReference type="OrthoDB" id="3923817at2759"/>
<evidence type="ECO:0000313" key="5">
    <source>
        <dbReference type="Proteomes" id="UP000799757"/>
    </source>
</evidence>
<keyword evidence="5" id="KW-1185">Reference proteome</keyword>
<keyword evidence="4" id="KW-0808">Transferase</keyword>
<organism evidence="4 5">
    <name type="scientific">Melanomma pulvis-pyrius CBS 109.77</name>
    <dbReference type="NCBI Taxonomy" id="1314802"/>
    <lineage>
        <taxon>Eukaryota</taxon>
        <taxon>Fungi</taxon>
        <taxon>Dikarya</taxon>
        <taxon>Ascomycota</taxon>
        <taxon>Pezizomycotina</taxon>
        <taxon>Dothideomycetes</taxon>
        <taxon>Pleosporomycetidae</taxon>
        <taxon>Pleosporales</taxon>
        <taxon>Melanommataceae</taxon>
        <taxon>Melanomma</taxon>
    </lineage>
</organism>
<evidence type="ECO:0000256" key="2">
    <source>
        <dbReference type="ARBA" id="ARBA00022898"/>
    </source>
</evidence>
<dbReference type="Gene3D" id="3.90.1150.10">
    <property type="entry name" value="Aspartate Aminotransferase, domain 1"/>
    <property type="match status" value="1"/>
</dbReference>
<dbReference type="SUPFAM" id="SSF53383">
    <property type="entry name" value="PLP-dependent transferases"/>
    <property type="match status" value="1"/>
</dbReference>
<proteinExistence type="inferred from homology"/>
<dbReference type="InterPro" id="IPR015424">
    <property type="entry name" value="PyrdxlP-dep_Trfase"/>
</dbReference>
<sequence>MPIEIESPEEYGYDKIKNNLSESSIADQTLESLNLKIPNLTLLYSEHRGSNRLRELIVGDSGLTKDDVLITTGAAGALFIIATSQLNHNDHIVVVRPNYATNLETPKAIGCEISYIDLSFDSDAIKVNTKIVSVSCPHNPTGTVMSRNTLDRLVSLTKEKGCLLLVDETYRDVHYGTQLPMAASLGDHALTVSSLSKSYGVPGIRIGWVITRNKELQTVLLATKEQMSISGSVIDEWIAEEILSRKESFLPSTTAEMTTRLEMVSKWIEKEDMLWIRPAGGVVRFPRITKDPVGGTAAFYERLLKQYETYVGPGHWFEMPDTYFRLGFGWPTRAELQAGMEAISRALRAEGI</sequence>
<dbReference type="GO" id="GO:0016740">
    <property type="term" value="F:transferase activity"/>
    <property type="evidence" value="ECO:0007669"/>
    <property type="project" value="UniProtKB-KW"/>
</dbReference>
<accession>A0A6A6X772</accession>
<feature type="domain" description="Aminotransferase class I/classII large" evidence="3">
    <location>
        <begin position="43"/>
        <end position="343"/>
    </location>
</feature>
<evidence type="ECO:0000259" key="3">
    <source>
        <dbReference type="Pfam" id="PF00155"/>
    </source>
</evidence>
<dbReference type="GO" id="GO:0030170">
    <property type="term" value="F:pyridoxal phosphate binding"/>
    <property type="evidence" value="ECO:0007669"/>
    <property type="project" value="InterPro"/>
</dbReference>
<dbReference type="InterPro" id="IPR015422">
    <property type="entry name" value="PyrdxlP-dep_Trfase_small"/>
</dbReference>
<dbReference type="PANTHER" id="PTHR43510:SF1">
    <property type="entry name" value="AMINOTRANSFERASE FUNCTION, HYPOTHETICAL (EUROFUNG)"/>
    <property type="match status" value="1"/>
</dbReference>
<evidence type="ECO:0000313" key="4">
    <source>
        <dbReference type="EMBL" id="KAF2792101.1"/>
    </source>
</evidence>
<protein>
    <submittedName>
        <fullName evidence="4">PLP-dependent transferase</fullName>
    </submittedName>
</protein>
<gene>
    <name evidence="4" type="ORF">K505DRAFT_408830</name>
</gene>
<dbReference type="EMBL" id="MU001985">
    <property type="protein sequence ID" value="KAF2792101.1"/>
    <property type="molecule type" value="Genomic_DNA"/>
</dbReference>
<keyword evidence="2" id="KW-0663">Pyridoxal phosphate</keyword>
<dbReference type="InterPro" id="IPR015421">
    <property type="entry name" value="PyrdxlP-dep_Trfase_major"/>
</dbReference>
<dbReference type="InterPro" id="IPR004839">
    <property type="entry name" value="Aminotransferase_I/II_large"/>
</dbReference>
<dbReference type="AlphaFoldDB" id="A0A6A6X772"/>
<dbReference type="PANTHER" id="PTHR43510">
    <property type="entry name" value="AMINOTRANSFERASE FUNCTION, HYPOTHETICAL (EUROFUNG)"/>
    <property type="match status" value="1"/>
</dbReference>
<dbReference type="PROSITE" id="PS00105">
    <property type="entry name" value="AA_TRANSFER_CLASS_1"/>
    <property type="match status" value="1"/>
</dbReference>
<name>A0A6A6X772_9PLEO</name>
<dbReference type="InterPro" id="IPR004838">
    <property type="entry name" value="NHTrfase_class1_PyrdxlP-BS"/>
</dbReference>
<dbReference type="CDD" id="cd00609">
    <property type="entry name" value="AAT_like"/>
    <property type="match status" value="1"/>
</dbReference>
<dbReference type="Proteomes" id="UP000799757">
    <property type="component" value="Unassembled WGS sequence"/>
</dbReference>
<comment type="similarity">
    <text evidence="1">Belongs to the class-I pyridoxal-phosphate-dependent aminotransferase family.</text>
</comment>
<reference evidence="4" key="1">
    <citation type="journal article" date="2020" name="Stud. Mycol.">
        <title>101 Dothideomycetes genomes: a test case for predicting lifestyles and emergence of pathogens.</title>
        <authorList>
            <person name="Haridas S."/>
            <person name="Albert R."/>
            <person name="Binder M."/>
            <person name="Bloem J."/>
            <person name="Labutti K."/>
            <person name="Salamov A."/>
            <person name="Andreopoulos B."/>
            <person name="Baker S."/>
            <person name="Barry K."/>
            <person name="Bills G."/>
            <person name="Bluhm B."/>
            <person name="Cannon C."/>
            <person name="Castanera R."/>
            <person name="Culley D."/>
            <person name="Daum C."/>
            <person name="Ezra D."/>
            <person name="Gonzalez J."/>
            <person name="Henrissat B."/>
            <person name="Kuo A."/>
            <person name="Liang C."/>
            <person name="Lipzen A."/>
            <person name="Lutzoni F."/>
            <person name="Magnuson J."/>
            <person name="Mondo S."/>
            <person name="Nolan M."/>
            <person name="Ohm R."/>
            <person name="Pangilinan J."/>
            <person name="Park H.-J."/>
            <person name="Ramirez L."/>
            <person name="Alfaro M."/>
            <person name="Sun H."/>
            <person name="Tritt A."/>
            <person name="Yoshinaga Y."/>
            <person name="Zwiers L.-H."/>
            <person name="Turgeon B."/>
            <person name="Goodwin S."/>
            <person name="Spatafora J."/>
            <person name="Crous P."/>
            <person name="Grigoriev I."/>
        </authorList>
    </citation>
    <scope>NUCLEOTIDE SEQUENCE</scope>
    <source>
        <strain evidence="4">CBS 109.77</strain>
    </source>
</reference>
<dbReference type="Gene3D" id="3.40.640.10">
    <property type="entry name" value="Type I PLP-dependent aspartate aminotransferase-like (Major domain)"/>
    <property type="match status" value="1"/>
</dbReference>
<evidence type="ECO:0000256" key="1">
    <source>
        <dbReference type="ARBA" id="ARBA00007441"/>
    </source>
</evidence>